<protein>
    <recommendedName>
        <fullName evidence="1">RsdA/BaiN/AoA(So)-like Rossmann fold-like domain-containing protein</fullName>
    </recommendedName>
</protein>
<dbReference type="SUPFAM" id="SSF51905">
    <property type="entry name" value="FAD/NAD(P)-binding domain"/>
    <property type="match status" value="1"/>
</dbReference>
<evidence type="ECO:0000313" key="2">
    <source>
        <dbReference type="EMBL" id="CCQ69947.1"/>
    </source>
</evidence>
<dbReference type="Proteomes" id="UP000018130">
    <property type="component" value="Unassembled WGS sequence"/>
</dbReference>
<evidence type="ECO:0000259" key="1">
    <source>
        <dbReference type="Pfam" id="PF03486"/>
    </source>
</evidence>
<dbReference type="InterPro" id="IPR036188">
    <property type="entry name" value="FAD/NAD-bd_sf"/>
</dbReference>
<dbReference type="PANTHER" id="PTHR42887:SF2">
    <property type="entry name" value="OS12G0638800 PROTEIN"/>
    <property type="match status" value="1"/>
</dbReference>
<gene>
    <name evidence="2" type="ORF">CWATWH0402_1018</name>
</gene>
<sequence>MDIIIIGGGAAGFFAGIVCAENNPLTRVTIIEGSAKVLGKVRISGGGRCNVTHHCFDPAELVTYYPRGGRELRGAFTRFQPQDIINWFEKRGVRLKTEADGRVFPVTDSSQTIVNCLIKAAENAKIDIKLKSEVVALKLQENQFKVRLKHGESLRGDRILLATGSSARGYQLAKSLSHEIITPLPSLFTFKIKDSRFQGLEGISVDSVGLKLSGKGKIKRHNNQDLF</sequence>
<dbReference type="InterPro" id="IPR004792">
    <property type="entry name" value="BaiN-like"/>
</dbReference>
<dbReference type="Pfam" id="PF03486">
    <property type="entry name" value="HI0933_like"/>
    <property type="match status" value="1"/>
</dbReference>
<dbReference type="PANTHER" id="PTHR42887">
    <property type="entry name" value="OS12G0638800 PROTEIN"/>
    <property type="match status" value="1"/>
</dbReference>
<evidence type="ECO:0000313" key="3">
    <source>
        <dbReference type="Proteomes" id="UP000018130"/>
    </source>
</evidence>
<organism evidence="2 3">
    <name type="scientific">Crocosphaera watsonii WH 0402</name>
    <dbReference type="NCBI Taxonomy" id="1284629"/>
    <lineage>
        <taxon>Bacteria</taxon>
        <taxon>Bacillati</taxon>
        <taxon>Cyanobacteriota</taxon>
        <taxon>Cyanophyceae</taxon>
        <taxon>Oscillatoriophycideae</taxon>
        <taxon>Chroococcales</taxon>
        <taxon>Aphanothecaceae</taxon>
        <taxon>Crocosphaera</taxon>
    </lineage>
</organism>
<comment type="caution">
    <text evidence="2">The sequence shown here is derived from an EMBL/GenBank/DDBJ whole genome shotgun (WGS) entry which is preliminary data.</text>
</comment>
<reference evidence="2 3" key="2">
    <citation type="submission" date="2013-09" db="EMBL/GenBank/DDBJ databases">
        <title>Whole genome comparison of six Crocosphaera watsonii strains with differing phenotypes.</title>
        <authorList>
            <person name="Bench S.R."/>
            <person name="Heller P."/>
            <person name="Frank I."/>
            <person name="Arciniega M."/>
            <person name="Shilova I.N."/>
            <person name="Zehr J.P."/>
        </authorList>
    </citation>
    <scope>NUCLEOTIDE SEQUENCE [LARGE SCALE GENOMIC DNA]</scope>
    <source>
        <strain evidence="2 3">WH 0402</strain>
    </source>
</reference>
<name>T2JZ94_CROWT</name>
<dbReference type="PRINTS" id="PR00411">
    <property type="entry name" value="PNDRDTASEI"/>
</dbReference>
<dbReference type="EMBL" id="CAQN01001075">
    <property type="protein sequence ID" value="CCQ69947.1"/>
    <property type="molecule type" value="Genomic_DNA"/>
</dbReference>
<dbReference type="Gene3D" id="3.50.50.60">
    <property type="entry name" value="FAD/NAD(P)-binding domain"/>
    <property type="match status" value="1"/>
</dbReference>
<proteinExistence type="predicted"/>
<accession>T2JZ94</accession>
<feature type="domain" description="RsdA/BaiN/AoA(So)-like Rossmann fold-like" evidence="1">
    <location>
        <begin position="2"/>
        <end position="199"/>
    </location>
</feature>
<dbReference type="AlphaFoldDB" id="T2JZ94"/>
<dbReference type="InterPro" id="IPR057661">
    <property type="entry name" value="RsdA/BaiN/AoA(So)_Rossmann"/>
</dbReference>
<dbReference type="NCBIfam" id="TIGR00275">
    <property type="entry name" value="aminoacetone oxidase family FAD-binding enzyme"/>
    <property type="match status" value="1"/>
</dbReference>
<reference evidence="2 3" key="1">
    <citation type="submission" date="2013-01" db="EMBL/GenBank/DDBJ databases">
        <authorList>
            <person name="Bench S."/>
        </authorList>
    </citation>
    <scope>NUCLEOTIDE SEQUENCE [LARGE SCALE GENOMIC DNA]</scope>
    <source>
        <strain evidence="2 3">WH 0402</strain>
    </source>
</reference>
<dbReference type="PRINTS" id="PR00368">
    <property type="entry name" value="FADPNR"/>
</dbReference>